<keyword evidence="3" id="KW-1133">Transmembrane helix</keyword>
<evidence type="ECO:0000256" key="1">
    <source>
        <dbReference type="SAM" id="Coils"/>
    </source>
</evidence>
<dbReference type="Proteomes" id="UP000002630">
    <property type="component" value="Linkage Group LG04"/>
</dbReference>
<evidence type="ECO:0000256" key="3">
    <source>
        <dbReference type="SAM" id="Phobius"/>
    </source>
</evidence>
<proteinExistence type="predicted"/>
<dbReference type="EMBL" id="FN648509">
    <property type="protein sequence ID" value="CBJ26340.1"/>
    <property type="molecule type" value="Genomic_DNA"/>
</dbReference>
<name>D7FX07_ECTSI</name>
<dbReference type="InParanoid" id="D7FX07"/>
<evidence type="ECO:0000313" key="5">
    <source>
        <dbReference type="Proteomes" id="UP000002630"/>
    </source>
</evidence>
<protein>
    <recommendedName>
        <fullName evidence="6">Transmembrane protein</fullName>
    </recommendedName>
</protein>
<gene>
    <name evidence="4" type="ORF">Esi_0032_0025</name>
</gene>
<feature type="transmembrane region" description="Helical" evidence="3">
    <location>
        <begin position="180"/>
        <end position="205"/>
    </location>
</feature>
<feature type="compositionally biased region" description="Basic and acidic residues" evidence="2">
    <location>
        <begin position="56"/>
        <end position="75"/>
    </location>
</feature>
<reference evidence="4 5" key="1">
    <citation type="journal article" date="2010" name="Nature">
        <title>The Ectocarpus genome and the independent evolution of multicellularity in brown algae.</title>
        <authorList>
            <person name="Cock J.M."/>
            <person name="Sterck L."/>
            <person name="Rouze P."/>
            <person name="Scornet D."/>
            <person name="Allen A.E."/>
            <person name="Amoutzias G."/>
            <person name="Anthouard V."/>
            <person name="Artiguenave F."/>
            <person name="Aury J.M."/>
            <person name="Badger J.H."/>
            <person name="Beszteri B."/>
            <person name="Billiau K."/>
            <person name="Bonnet E."/>
            <person name="Bothwell J.H."/>
            <person name="Bowler C."/>
            <person name="Boyen C."/>
            <person name="Brownlee C."/>
            <person name="Carrano C.J."/>
            <person name="Charrier B."/>
            <person name="Cho G.Y."/>
            <person name="Coelho S.M."/>
            <person name="Collen J."/>
            <person name="Corre E."/>
            <person name="Da Silva C."/>
            <person name="Delage L."/>
            <person name="Delaroque N."/>
            <person name="Dittami S.M."/>
            <person name="Doulbeau S."/>
            <person name="Elias M."/>
            <person name="Farnham G."/>
            <person name="Gachon C.M."/>
            <person name="Gschloessl B."/>
            <person name="Heesch S."/>
            <person name="Jabbari K."/>
            <person name="Jubin C."/>
            <person name="Kawai H."/>
            <person name="Kimura K."/>
            <person name="Kloareg B."/>
            <person name="Kupper F.C."/>
            <person name="Lang D."/>
            <person name="Le Bail A."/>
            <person name="Leblanc C."/>
            <person name="Lerouge P."/>
            <person name="Lohr M."/>
            <person name="Lopez P.J."/>
            <person name="Martens C."/>
            <person name="Maumus F."/>
            <person name="Michel G."/>
            <person name="Miranda-Saavedra D."/>
            <person name="Morales J."/>
            <person name="Moreau H."/>
            <person name="Motomura T."/>
            <person name="Nagasato C."/>
            <person name="Napoli C.A."/>
            <person name="Nelson D.R."/>
            <person name="Nyvall-Collen P."/>
            <person name="Peters A.F."/>
            <person name="Pommier C."/>
            <person name="Potin P."/>
            <person name="Poulain J."/>
            <person name="Quesneville H."/>
            <person name="Read B."/>
            <person name="Rensing S.A."/>
            <person name="Ritter A."/>
            <person name="Rousvoal S."/>
            <person name="Samanta M."/>
            <person name="Samson G."/>
            <person name="Schroeder D.C."/>
            <person name="Segurens B."/>
            <person name="Strittmatter M."/>
            <person name="Tonon T."/>
            <person name="Tregear J.W."/>
            <person name="Valentin K."/>
            <person name="von Dassow P."/>
            <person name="Yamagishi T."/>
            <person name="Van de Peer Y."/>
            <person name="Wincker P."/>
        </authorList>
    </citation>
    <scope>NUCLEOTIDE SEQUENCE [LARGE SCALE GENOMIC DNA]</scope>
    <source>
        <strain evidence="5">Ec32 / CCAP1310/4</strain>
    </source>
</reference>
<keyword evidence="1" id="KW-0175">Coiled coil</keyword>
<dbReference type="EMBL" id="FN649729">
    <property type="protein sequence ID" value="CBJ26340.1"/>
    <property type="molecule type" value="Genomic_DNA"/>
</dbReference>
<sequence length="309" mass="34780">MNLFFSPALALAPIHFPDNNEKHNTSKSSKYVLRISQKENVEDVGRAPETAGEPEATQKIEGVKEKEAGPETRERQVKINPVEYQAESSWCSTGRRPTTRQSSEMFVLRKRCTTSSIRGAFRRIGRPRLLTPEVQRKAANTDMHMSMHHDRIKSTKVEQLEKKRKKLEKDEEKYRGLVNAAWIAFPVTMVVYVLTCCSCCLPELMKEKKRNAQRKINVVDAELLALTNVNVRRNFAISDSVSATNEDHRFTGTADPHVESVYAAHPPVSTITTTAARAPVSTITTTATCPSAPPDYHEYMSSVKQVHVQ</sequence>
<keyword evidence="5" id="KW-1185">Reference proteome</keyword>
<organism evidence="4 5">
    <name type="scientific">Ectocarpus siliculosus</name>
    <name type="common">Brown alga</name>
    <name type="synonym">Conferva siliculosa</name>
    <dbReference type="NCBI Taxonomy" id="2880"/>
    <lineage>
        <taxon>Eukaryota</taxon>
        <taxon>Sar</taxon>
        <taxon>Stramenopiles</taxon>
        <taxon>Ochrophyta</taxon>
        <taxon>PX clade</taxon>
        <taxon>Phaeophyceae</taxon>
        <taxon>Ectocarpales</taxon>
        <taxon>Ectocarpaceae</taxon>
        <taxon>Ectocarpus</taxon>
    </lineage>
</organism>
<evidence type="ECO:0000313" key="4">
    <source>
        <dbReference type="EMBL" id="CBJ26340.1"/>
    </source>
</evidence>
<accession>D7FX07</accession>
<feature type="coiled-coil region" evidence="1">
    <location>
        <begin position="150"/>
        <end position="180"/>
    </location>
</feature>
<evidence type="ECO:0000256" key="2">
    <source>
        <dbReference type="SAM" id="MobiDB-lite"/>
    </source>
</evidence>
<keyword evidence="3" id="KW-0812">Transmembrane</keyword>
<keyword evidence="3" id="KW-0472">Membrane</keyword>
<dbReference type="AlphaFoldDB" id="D7FX07"/>
<feature type="region of interest" description="Disordered" evidence="2">
    <location>
        <begin position="38"/>
        <end position="75"/>
    </location>
</feature>
<evidence type="ECO:0008006" key="6">
    <source>
        <dbReference type="Google" id="ProtNLM"/>
    </source>
</evidence>